<sequence length="506" mass="51924">MTDRLVTTRAHSTIAGVAVDAPDVEAATTAAAAAFPIYRATTPRQRGDFLEAVAAEIESDEDAIIAAAVAESGLPQGRITGELARTTGQLRLFAGVARQGDHLGVRLDPPLPDRTPLPRPDLRQRMVPLGPVAVFGASNFPLAFSTAGGDTASALAAGCPVVVKGHPAHPVTGTLVATAVNRAVEKADLPAGVFSHLLAEGFELGQALVRDPRIAAVGFTGSRGGGLALVRAAAERPVPIPVYAEMSSINPVVVLPGALDRAAGADVESLATAYVGSLTLGAGQFCTNPGLIFLPAGEDGDAFLRAAGRAVAEATGGRMLTAGIASAYADGTARLRGTDGVRVVASGRPGEGEHAPAAMLLEAPADLLEDVSDEVFGASGVAIRFEDVDALISTLERLEGQLTATVHATEADCEAAAQLLPALELLAGRILFNGWPTGVEVCHAMVHGGPFPATSDGRSTSVGSLAIERFQRPVCYQDVPAALLPAAVRDDNPWGLVRRVDGELEK</sequence>
<evidence type="ECO:0000313" key="3">
    <source>
        <dbReference type="EMBL" id="MFC5730620.1"/>
    </source>
</evidence>
<keyword evidence="1" id="KW-0560">Oxidoreductase</keyword>
<name>A0ABW0ZQ58_9ACTN</name>
<dbReference type="InterPro" id="IPR044151">
    <property type="entry name" value="ALDH_KGSADH"/>
</dbReference>
<dbReference type="Gene3D" id="3.40.309.10">
    <property type="entry name" value="Aldehyde Dehydrogenase, Chain A, domain 2"/>
    <property type="match status" value="1"/>
</dbReference>
<dbReference type="InterPro" id="IPR050740">
    <property type="entry name" value="Aldehyde_DH_Superfamily"/>
</dbReference>
<dbReference type="InterPro" id="IPR016162">
    <property type="entry name" value="Ald_DH_N"/>
</dbReference>
<dbReference type="PANTHER" id="PTHR43353:SF3">
    <property type="entry name" value="ALDEHYDE DEHYDROGENASE-RELATED"/>
    <property type="match status" value="1"/>
</dbReference>
<reference evidence="4" key="1">
    <citation type="journal article" date="2019" name="Int. J. Syst. Evol. Microbiol.">
        <title>The Global Catalogue of Microorganisms (GCM) 10K type strain sequencing project: providing services to taxonomists for standard genome sequencing and annotation.</title>
        <authorList>
            <consortium name="The Broad Institute Genomics Platform"/>
            <consortium name="The Broad Institute Genome Sequencing Center for Infectious Disease"/>
            <person name="Wu L."/>
            <person name="Ma J."/>
        </authorList>
    </citation>
    <scope>NUCLEOTIDE SEQUENCE [LARGE SCALE GENOMIC DNA]</scope>
    <source>
        <strain evidence="4">YIM 94188</strain>
    </source>
</reference>
<accession>A0ABW0ZQ58</accession>
<feature type="domain" description="Aldehyde dehydrogenase" evidence="2">
    <location>
        <begin position="18"/>
        <end position="441"/>
    </location>
</feature>
<dbReference type="PANTHER" id="PTHR43353">
    <property type="entry name" value="SUCCINATE-SEMIALDEHYDE DEHYDROGENASE, MITOCHONDRIAL"/>
    <property type="match status" value="1"/>
</dbReference>
<evidence type="ECO:0000256" key="1">
    <source>
        <dbReference type="ARBA" id="ARBA00023002"/>
    </source>
</evidence>
<protein>
    <submittedName>
        <fullName evidence="3">Aldehyde dehydrogenase (NADP(+))</fullName>
    </submittedName>
</protein>
<evidence type="ECO:0000259" key="2">
    <source>
        <dbReference type="Pfam" id="PF00171"/>
    </source>
</evidence>
<dbReference type="InterPro" id="IPR016163">
    <property type="entry name" value="Ald_DH_C"/>
</dbReference>
<gene>
    <name evidence="3" type="ORF">ACFPQB_16990</name>
</gene>
<evidence type="ECO:0000313" key="4">
    <source>
        <dbReference type="Proteomes" id="UP001596072"/>
    </source>
</evidence>
<dbReference type="Gene3D" id="3.40.605.10">
    <property type="entry name" value="Aldehyde Dehydrogenase, Chain A, domain 1"/>
    <property type="match status" value="1"/>
</dbReference>
<dbReference type="InterPro" id="IPR016161">
    <property type="entry name" value="Ald_DH/histidinol_DH"/>
</dbReference>
<dbReference type="InterPro" id="IPR015590">
    <property type="entry name" value="Aldehyde_DH_dom"/>
</dbReference>
<dbReference type="CDD" id="cd07129">
    <property type="entry name" value="ALDH_KGSADH"/>
    <property type="match status" value="1"/>
</dbReference>
<dbReference type="EMBL" id="JBHSNS010000009">
    <property type="protein sequence ID" value="MFC5730620.1"/>
    <property type="molecule type" value="Genomic_DNA"/>
</dbReference>
<dbReference type="Pfam" id="PF00171">
    <property type="entry name" value="Aldedh"/>
    <property type="match status" value="1"/>
</dbReference>
<dbReference type="SUPFAM" id="SSF53720">
    <property type="entry name" value="ALDH-like"/>
    <property type="match status" value="1"/>
</dbReference>
<organism evidence="3 4">
    <name type="scientific">Nocardioides vastitatis</name>
    <dbReference type="NCBI Taxonomy" id="2568655"/>
    <lineage>
        <taxon>Bacteria</taxon>
        <taxon>Bacillati</taxon>
        <taxon>Actinomycetota</taxon>
        <taxon>Actinomycetes</taxon>
        <taxon>Propionibacteriales</taxon>
        <taxon>Nocardioidaceae</taxon>
        <taxon>Nocardioides</taxon>
    </lineage>
</organism>
<comment type="caution">
    <text evidence="3">The sequence shown here is derived from an EMBL/GenBank/DDBJ whole genome shotgun (WGS) entry which is preliminary data.</text>
</comment>
<dbReference type="RefSeq" id="WP_136434597.1">
    <property type="nucleotide sequence ID" value="NZ_JBHSNS010000009.1"/>
</dbReference>
<proteinExistence type="predicted"/>
<keyword evidence="4" id="KW-1185">Reference proteome</keyword>
<dbReference type="Proteomes" id="UP001596072">
    <property type="component" value="Unassembled WGS sequence"/>
</dbReference>